<name>A0A0D8ZUG7_9CYAN</name>
<dbReference type="PATRIC" id="fig|1618023.3.peg.2772"/>
<gene>
    <name evidence="2" type="ORF">UH38_06455</name>
</gene>
<evidence type="ECO:0008006" key="4">
    <source>
        <dbReference type="Google" id="ProtNLM"/>
    </source>
</evidence>
<evidence type="ECO:0000313" key="3">
    <source>
        <dbReference type="Proteomes" id="UP000032452"/>
    </source>
</evidence>
<dbReference type="RefSeq" id="WP_045053832.1">
    <property type="nucleotide sequence ID" value="NZ_CAWMDP010000032.1"/>
</dbReference>
<proteinExistence type="predicted"/>
<accession>A0A0D8ZUG7</accession>
<dbReference type="OrthoDB" id="9806253at2"/>
<dbReference type="EMBL" id="JYON01000005">
    <property type="protein sequence ID" value="KJH72413.1"/>
    <property type="molecule type" value="Genomic_DNA"/>
</dbReference>
<feature type="compositionally biased region" description="Basic and acidic residues" evidence="1">
    <location>
        <begin position="288"/>
        <end position="297"/>
    </location>
</feature>
<dbReference type="NCBIfam" id="NF047768">
    <property type="entry name" value="Clp_like_SDH"/>
    <property type="match status" value="1"/>
</dbReference>
<protein>
    <recommendedName>
        <fullName evidence="4">ClpP class periplasmic serine protease</fullName>
    </recommendedName>
</protein>
<evidence type="ECO:0000256" key="1">
    <source>
        <dbReference type="SAM" id="MobiDB-lite"/>
    </source>
</evidence>
<dbReference type="GO" id="GO:0016020">
    <property type="term" value="C:membrane"/>
    <property type="evidence" value="ECO:0007669"/>
    <property type="project" value="InterPro"/>
</dbReference>
<dbReference type="SUPFAM" id="SSF52096">
    <property type="entry name" value="ClpP/crotonase"/>
    <property type="match status" value="1"/>
</dbReference>
<reference evidence="2 3" key="1">
    <citation type="submission" date="2015-02" db="EMBL/GenBank/DDBJ databases">
        <title>Draft genome of a novel marine cyanobacterium (Chroococcales) isolated from South Atlantic Ocean.</title>
        <authorList>
            <person name="Rigonato J."/>
            <person name="Alvarenga D.O."/>
            <person name="Branco L.H."/>
            <person name="Varani A.M."/>
            <person name="Brandini F.P."/>
            <person name="Fiore M.F."/>
        </authorList>
    </citation>
    <scope>NUCLEOTIDE SEQUENCE [LARGE SCALE GENOMIC DNA]</scope>
    <source>
        <strain evidence="2 3">CENA595</strain>
    </source>
</reference>
<dbReference type="Gene3D" id="3.90.226.10">
    <property type="entry name" value="2-enoyl-CoA Hydratase, Chain A, domain 1"/>
    <property type="match status" value="1"/>
</dbReference>
<dbReference type="PANTHER" id="PTHR35984">
    <property type="entry name" value="PERIPLASMIC SERINE PROTEASE"/>
    <property type="match status" value="1"/>
</dbReference>
<dbReference type="InterPro" id="IPR002825">
    <property type="entry name" value="Pept_S49_ser-pept_pro"/>
</dbReference>
<sequence length="297" mass="33460">MSFNFFDIFWVFLALSSLQPIWQRRQIEYRRVQTLRAFEQQRNGRVILLIHRQESLSLLGIPLSRYITIEDSEQILRAIRLTPPDVPIDLILHTPGGLVLATEQIARALIRHPSKVTVFVPHYAMSGGTMLALAADEIIMDANAVLGPVDPQLGNFPAASILKVVEDKPIAEVDDQTLIMADLSRKAIAQVQRFVRTLLKDNIPQQKIAEENIEPIVEALTTGRVTHDYPITVEEATELGLPITVGLPRSIYNLMELYPQPQGGRPSVQYIPMPYGDRRPILPTPKGRPLEEPDQRT</sequence>
<dbReference type="AlphaFoldDB" id="A0A0D8ZUG7"/>
<comment type="caution">
    <text evidence="2">The sequence shown here is derived from an EMBL/GenBank/DDBJ whole genome shotgun (WGS) entry which is preliminary data.</text>
</comment>
<dbReference type="PANTHER" id="PTHR35984:SF1">
    <property type="entry name" value="PERIPLASMIC SERINE PROTEASE"/>
    <property type="match status" value="1"/>
</dbReference>
<keyword evidence="3" id="KW-1185">Reference proteome</keyword>
<evidence type="ECO:0000313" key="2">
    <source>
        <dbReference type="EMBL" id="KJH72413.1"/>
    </source>
</evidence>
<dbReference type="Proteomes" id="UP000032452">
    <property type="component" value="Unassembled WGS sequence"/>
</dbReference>
<feature type="region of interest" description="Disordered" evidence="1">
    <location>
        <begin position="263"/>
        <end position="297"/>
    </location>
</feature>
<dbReference type="InterPro" id="IPR029045">
    <property type="entry name" value="ClpP/crotonase-like_dom_sf"/>
</dbReference>
<organism evidence="2 3">
    <name type="scientific">Aliterella atlantica CENA595</name>
    <dbReference type="NCBI Taxonomy" id="1618023"/>
    <lineage>
        <taxon>Bacteria</taxon>
        <taxon>Bacillati</taxon>
        <taxon>Cyanobacteriota</taxon>
        <taxon>Cyanophyceae</taxon>
        <taxon>Chroococcidiopsidales</taxon>
        <taxon>Aliterellaceae</taxon>
        <taxon>Aliterella</taxon>
    </lineage>
</organism>
<dbReference type="Pfam" id="PF01972">
    <property type="entry name" value="SDH_protease"/>
    <property type="match status" value="1"/>
</dbReference>